<accession>A0A7V3ZTT4</accession>
<dbReference type="EMBL" id="DTDP01000161">
    <property type="protein sequence ID" value="HGK54071.1"/>
    <property type="molecule type" value="Genomic_DNA"/>
</dbReference>
<protein>
    <submittedName>
        <fullName evidence="1">Uncharacterized protein</fullName>
    </submittedName>
</protein>
<gene>
    <name evidence="1" type="ORF">ENU72_03500</name>
</gene>
<dbReference type="AlphaFoldDB" id="A0A7V3ZTT4"/>
<sequence>MKIFLMIIIMQGTIKDRVSFEEPISDKGTIKHRVSFEEFISDRGYIKEYMQFLPSTTPTGSYLLGMIFFNKSDSSFYINDKTGWVKLGGGGGGVGGSGSPSQVAFWTSSNTIGGNNNLWWDNTNARLGIGTSSPAFKLDVKTHDTICARFTSSSNKSILKISNGYTVYPRSSKLFFDLADISFGLIFERDITIQGFKDKFYFYNKTNPIMVFDINERRVGIGTNNPQSRLHVAGSISLPVKTVNMDYTATDSDYMILVDASGGVRTITLPVVAGRVYVVKKIDSSVNAVYVIPASGTIDGASSHTLLSQWKCISVICDGTDYYIISSY</sequence>
<reference evidence="1" key="1">
    <citation type="journal article" date="2020" name="mSystems">
        <title>Genome- and Community-Level Interaction Insights into Carbon Utilization and Element Cycling Functions of Hydrothermarchaeota in Hydrothermal Sediment.</title>
        <authorList>
            <person name="Zhou Z."/>
            <person name="Liu Y."/>
            <person name="Xu W."/>
            <person name="Pan J."/>
            <person name="Luo Z.H."/>
            <person name="Li M."/>
        </authorList>
    </citation>
    <scope>NUCLEOTIDE SEQUENCE [LARGE SCALE GENOMIC DNA]</scope>
    <source>
        <strain evidence="1">SpSt-695</strain>
    </source>
</reference>
<organism evidence="1">
    <name type="scientific">candidate division WOR-3 bacterium</name>
    <dbReference type="NCBI Taxonomy" id="2052148"/>
    <lineage>
        <taxon>Bacteria</taxon>
        <taxon>Bacteria division WOR-3</taxon>
    </lineage>
</organism>
<comment type="caution">
    <text evidence="1">The sequence shown here is derived from an EMBL/GenBank/DDBJ whole genome shotgun (WGS) entry which is preliminary data.</text>
</comment>
<evidence type="ECO:0000313" key="1">
    <source>
        <dbReference type="EMBL" id="HGK54071.1"/>
    </source>
</evidence>
<proteinExistence type="predicted"/>
<name>A0A7V3ZTT4_UNCW3</name>